<evidence type="ECO:0000313" key="2">
    <source>
        <dbReference type="Proteomes" id="UP000005945"/>
    </source>
</evidence>
<proteinExistence type="predicted"/>
<dbReference type="HOGENOM" id="CLU_3356296_0_0_9"/>
<name>A8S7D1_9FIRM</name>
<accession>A8S7D1</accession>
<dbReference type="AlphaFoldDB" id="A8S7D1"/>
<gene>
    <name evidence="1" type="ORF">FAEPRAM212_00445</name>
</gene>
<protein>
    <submittedName>
        <fullName evidence="1">Uncharacterized protein</fullName>
    </submittedName>
</protein>
<dbReference type="EMBL" id="ABED02000017">
    <property type="protein sequence ID" value="EDP22665.1"/>
    <property type="molecule type" value="Genomic_DNA"/>
</dbReference>
<reference evidence="1 2" key="1">
    <citation type="submission" date="2007-09" db="EMBL/GenBank/DDBJ databases">
        <title>Draft genome sequence of Faecalibacterium prausnitzii M21/2.</title>
        <authorList>
            <person name="Sudarsanam P."/>
            <person name="Ley R."/>
            <person name="Guruge J."/>
            <person name="Turnbaugh P.J."/>
            <person name="Mahowald M."/>
            <person name="Liep D."/>
            <person name="Gordon J."/>
        </authorList>
    </citation>
    <scope>NUCLEOTIDE SEQUENCE [LARGE SCALE GENOMIC DNA]</scope>
    <source>
        <strain evidence="1 2">M21/2</strain>
    </source>
</reference>
<reference evidence="1 2" key="2">
    <citation type="submission" date="2007-09" db="EMBL/GenBank/DDBJ databases">
        <authorList>
            <person name="Fulton L."/>
            <person name="Clifton S."/>
            <person name="Fulton B."/>
            <person name="Xu J."/>
            <person name="Minx P."/>
            <person name="Pepin K.H."/>
            <person name="Johnson M."/>
            <person name="Thiruvilangam P."/>
            <person name="Bhonagiri V."/>
            <person name="Nash W.E."/>
            <person name="Mardis E.R."/>
            <person name="Wilson R.K."/>
        </authorList>
    </citation>
    <scope>NUCLEOTIDE SEQUENCE [LARGE SCALE GENOMIC DNA]</scope>
    <source>
        <strain evidence="1 2">M21/2</strain>
    </source>
</reference>
<evidence type="ECO:0000313" key="1">
    <source>
        <dbReference type="EMBL" id="EDP22665.1"/>
    </source>
</evidence>
<dbReference type="Proteomes" id="UP000005945">
    <property type="component" value="Unassembled WGS sequence"/>
</dbReference>
<sequence>MFRVQCDTHFIKTSKRSAGPLPCEEISWYKCTVPSG</sequence>
<comment type="caution">
    <text evidence="1">The sequence shown here is derived from an EMBL/GenBank/DDBJ whole genome shotgun (WGS) entry which is preliminary data.</text>
</comment>
<organism evidence="1 2">
    <name type="scientific">Faecalibacterium prausnitzii M21/2</name>
    <dbReference type="NCBI Taxonomy" id="411485"/>
    <lineage>
        <taxon>Bacteria</taxon>
        <taxon>Bacillati</taxon>
        <taxon>Bacillota</taxon>
        <taxon>Clostridia</taxon>
        <taxon>Eubacteriales</taxon>
        <taxon>Oscillospiraceae</taxon>
        <taxon>Faecalibacterium</taxon>
    </lineage>
</organism>